<evidence type="ECO:0000313" key="2">
    <source>
        <dbReference type="Proteomes" id="UP000182761"/>
    </source>
</evidence>
<evidence type="ECO:0000313" key="1">
    <source>
        <dbReference type="EMBL" id="CVK16237.1"/>
    </source>
</evidence>
<name>A0A0X3AQ33_9FLAO</name>
<dbReference type="EMBL" id="FCOR01000005">
    <property type="protein sequence ID" value="CVK16237.1"/>
    <property type="molecule type" value="Genomic_DNA"/>
</dbReference>
<sequence length="391" mass="45516">MNYKLELQKIRIKINQEKDGGLKKKLINQAIEIADKYKDLYEGLDFRYLLMDGEVDPDNRIAILKDSIRLSDFENNLEESFDLRLQLIQEEINTSHCTDSFSAIAWLLETVDSHPDLFSEEELLWEYKWLATSAINNADISFEQIQEIHNDLKNRLERNGYGLGAYYVPKIEWLESIGDIQGALQILNERDSYGRDGMSDCEACELNKKIKIKLIAGKYDSAIADANEMLSKGISCNEVPFDTFCNLAYHLNKIKDPRAEEYFKKGLNEFNNDFESSFITGISKLINYASYANDQLALNLYEKYAHWQLNSEDGVNFEVSLNFLNLFKENREIKLTKLNPSIPFYKSDGIYMSSDLYDYYVNIANELADKFDKRNRTDRFRNLLNKELTSY</sequence>
<dbReference type="STRING" id="1586267.GCA_001418685_01085"/>
<organism evidence="1 2">
    <name type="scientific">Apibacter mensalis</name>
    <dbReference type="NCBI Taxonomy" id="1586267"/>
    <lineage>
        <taxon>Bacteria</taxon>
        <taxon>Pseudomonadati</taxon>
        <taxon>Bacteroidota</taxon>
        <taxon>Flavobacteriia</taxon>
        <taxon>Flavobacteriales</taxon>
        <taxon>Weeksellaceae</taxon>
        <taxon>Apibacter</taxon>
    </lineage>
</organism>
<keyword evidence="2" id="KW-1185">Reference proteome</keyword>
<dbReference type="OrthoDB" id="56388at2"/>
<dbReference type="RefSeq" id="WP_055425443.1">
    <property type="nucleotide sequence ID" value="NZ_FCOR01000005.1"/>
</dbReference>
<accession>A0A0X3AQ33</accession>
<gene>
    <name evidence="1" type="ORF">Ga0061079_105197</name>
</gene>
<evidence type="ECO:0008006" key="3">
    <source>
        <dbReference type="Google" id="ProtNLM"/>
    </source>
</evidence>
<dbReference type="AlphaFoldDB" id="A0A0X3AQ33"/>
<protein>
    <recommendedName>
        <fullName evidence="3">Tetratricopeptide repeat-containing protein</fullName>
    </recommendedName>
</protein>
<dbReference type="Proteomes" id="UP000182761">
    <property type="component" value="Unassembled WGS sequence"/>
</dbReference>
<proteinExistence type="predicted"/>
<reference evidence="1 2" key="1">
    <citation type="submission" date="2016-01" db="EMBL/GenBank/DDBJ databases">
        <authorList>
            <person name="McClelland M."/>
            <person name="Jain A."/>
            <person name="Saraogi P."/>
            <person name="Mendelson R."/>
            <person name="Westerman R."/>
            <person name="SanMiguel P."/>
            <person name="Csonka L."/>
        </authorList>
    </citation>
    <scope>NUCLEOTIDE SEQUENCE [LARGE SCALE GENOMIC DNA]</scope>
    <source>
        <strain evidence="1 2">R-53146</strain>
    </source>
</reference>